<evidence type="ECO:0000256" key="3">
    <source>
        <dbReference type="RuleBase" id="RU004508"/>
    </source>
</evidence>
<protein>
    <submittedName>
        <fullName evidence="4">UDP-4-amino-4, 6-dideoxy-N-acetyl-beta-L-altrosamine transaminase</fullName>
    </submittedName>
</protein>
<dbReference type="GO" id="GO:0008483">
    <property type="term" value="F:transaminase activity"/>
    <property type="evidence" value="ECO:0007669"/>
    <property type="project" value="TreeGrafter"/>
</dbReference>
<dbReference type="AlphaFoldDB" id="A0A2H0XVE8"/>
<feature type="active site" description="Proton acceptor" evidence="1">
    <location>
        <position position="184"/>
    </location>
</feature>
<evidence type="ECO:0000256" key="1">
    <source>
        <dbReference type="PIRSR" id="PIRSR000390-1"/>
    </source>
</evidence>
<proteinExistence type="inferred from homology"/>
<dbReference type="InterPro" id="IPR015421">
    <property type="entry name" value="PyrdxlP-dep_Trfase_major"/>
</dbReference>
<evidence type="ECO:0000313" key="5">
    <source>
        <dbReference type="Proteomes" id="UP000231343"/>
    </source>
</evidence>
<dbReference type="PIRSF" id="PIRSF000390">
    <property type="entry name" value="PLP_StrS"/>
    <property type="match status" value="1"/>
</dbReference>
<organism evidence="4 5">
    <name type="scientific">Candidatus Saganbacteria bacterium CG08_land_8_20_14_0_20_45_16</name>
    <dbReference type="NCBI Taxonomy" id="2014293"/>
    <lineage>
        <taxon>Bacteria</taxon>
        <taxon>Bacillati</taxon>
        <taxon>Saganbacteria</taxon>
    </lineage>
</organism>
<dbReference type="Pfam" id="PF01041">
    <property type="entry name" value="DegT_DnrJ_EryC1"/>
    <property type="match status" value="1"/>
</dbReference>
<sequence>MTSIPYATQWIDDDDIAAVAAALKSPYLTQGPLVEEFEKAVADYCGVKYAVAMNSGTSALHAACHSAGITKDDEVITSPITFVASANAVLYCGGRPVFADVQEETVNIDPGEIKKKISSKTKAIIPVHFAGHPCDLEEIRDIAREHKLFVIEDAAHALGAEYKGSKIGSCKYSDMTVLSFHAVKHITTGEGGMVTTNDKRLYQELMMFRTHGITREASLLEKKDEDPWYYEMQELGYNYRLTDFQSALGVSQLKKLDNFVSRRREIVAQYHKTFSYLDGIIVPVEKSVVKSSWHIYPARVSGDRRGIFDRLRGKGVGVNVHYIPVYLQPYYQKLGYKKGICPNAESYYAQAITLPLFPKMSDKDVESVINIVKEVCG</sequence>
<dbReference type="GO" id="GO:0030170">
    <property type="term" value="F:pyridoxal phosphate binding"/>
    <property type="evidence" value="ECO:0007669"/>
    <property type="project" value="TreeGrafter"/>
</dbReference>
<dbReference type="InterPro" id="IPR000653">
    <property type="entry name" value="DegT/StrS_aminotransferase"/>
</dbReference>
<dbReference type="CDD" id="cd00616">
    <property type="entry name" value="AHBA_syn"/>
    <property type="match status" value="1"/>
</dbReference>
<keyword evidence="2 3" id="KW-0663">Pyridoxal phosphate</keyword>
<dbReference type="InterPro" id="IPR020026">
    <property type="entry name" value="PseC"/>
</dbReference>
<dbReference type="Proteomes" id="UP000231343">
    <property type="component" value="Unassembled WGS sequence"/>
</dbReference>
<dbReference type="Gene3D" id="3.90.1150.10">
    <property type="entry name" value="Aspartate Aminotransferase, domain 1"/>
    <property type="match status" value="1"/>
</dbReference>
<dbReference type="InterPro" id="IPR015424">
    <property type="entry name" value="PyrdxlP-dep_Trfase"/>
</dbReference>
<dbReference type="NCBIfam" id="TIGR03588">
    <property type="entry name" value="PseC"/>
    <property type="match status" value="1"/>
</dbReference>
<gene>
    <name evidence="4" type="primary">pseC</name>
    <name evidence="4" type="ORF">COT42_06680</name>
</gene>
<dbReference type="GO" id="GO:0000271">
    <property type="term" value="P:polysaccharide biosynthetic process"/>
    <property type="evidence" value="ECO:0007669"/>
    <property type="project" value="TreeGrafter"/>
</dbReference>
<dbReference type="Gene3D" id="3.40.640.10">
    <property type="entry name" value="Type I PLP-dependent aspartate aminotransferase-like (Major domain)"/>
    <property type="match status" value="1"/>
</dbReference>
<reference evidence="4 5" key="1">
    <citation type="submission" date="2017-09" db="EMBL/GenBank/DDBJ databases">
        <title>Depth-based differentiation of microbial function through sediment-hosted aquifers and enrichment of novel symbionts in the deep terrestrial subsurface.</title>
        <authorList>
            <person name="Probst A.J."/>
            <person name="Ladd B."/>
            <person name="Jarett J.K."/>
            <person name="Geller-Mcgrath D.E."/>
            <person name="Sieber C.M."/>
            <person name="Emerson J.B."/>
            <person name="Anantharaman K."/>
            <person name="Thomas B.C."/>
            <person name="Malmstrom R."/>
            <person name="Stieglmeier M."/>
            <person name="Klingl A."/>
            <person name="Woyke T."/>
            <person name="Ryan C.M."/>
            <person name="Banfield J.F."/>
        </authorList>
    </citation>
    <scope>NUCLEOTIDE SEQUENCE [LARGE SCALE GENOMIC DNA]</scope>
    <source>
        <strain evidence="4">CG08_land_8_20_14_0_20_45_16</strain>
    </source>
</reference>
<dbReference type="PANTHER" id="PTHR30244:SF34">
    <property type="entry name" value="DTDP-4-AMINO-4,6-DIDEOXYGALACTOSE TRANSAMINASE"/>
    <property type="match status" value="1"/>
</dbReference>
<dbReference type="InterPro" id="IPR015422">
    <property type="entry name" value="PyrdxlP-dep_Trfase_small"/>
</dbReference>
<accession>A0A2H0XVE8</accession>
<feature type="modified residue" description="N6-(pyridoxal phosphate)lysine" evidence="2">
    <location>
        <position position="184"/>
    </location>
</feature>
<dbReference type="EMBL" id="PEYM01000111">
    <property type="protein sequence ID" value="PIS28916.1"/>
    <property type="molecule type" value="Genomic_DNA"/>
</dbReference>
<comment type="caution">
    <text evidence="4">The sequence shown here is derived from an EMBL/GenBank/DDBJ whole genome shotgun (WGS) entry which is preliminary data.</text>
</comment>
<evidence type="ECO:0000313" key="4">
    <source>
        <dbReference type="EMBL" id="PIS28916.1"/>
    </source>
</evidence>
<dbReference type="SUPFAM" id="SSF53383">
    <property type="entry name" value="PLP-dependent transferases"/>
    <property type="match status" value="1"/>
</dbReference>
<dbReference type="PANTHER" id="PTHR30244">
    <property type="entry name" value="TRANSAMINASE"/>
    <property type="match status" value="1"/>
</dbReference>
<evidence type="ECO:0000256" key="2">
    <source>
        <dbReference type="PIRSR" id="PIRSR000390-2"/>
    </source>
</evidence>
<name>A0A2H0XVE8_UNCSA</name>
<comment type="similarity">
    <text evidence="3">Belongs to the DegT/DnrJ/EryC1 family.</text>
</comment>